<organism evidence="3 4">
    <name type="scientific">Alkalihalophilus pseudofirmus (strain ATCC BAA-2126 / JCM 17055 / OF4)</name>
    <name type="common">Bacillus pseudofirmus</name>
    <dbReference type="NCBI Taxonomy" id="398511"/>
    <lineage>
        <taxon>Bacteria</taxon>
        <taxon>Bacillati</taxon>
        <taxon>Bacillota</taxon>
        <taxon>Bacilli</taxon>
        <taxon>Bacillales</taxon>
        <taxon>Bacillaceae</taxon>
        <taxon>Alkalihalophilus</taxon>
    </lineage>
</organism>
<evidence type="ECO:0000313" key="4">
    <source>
        <dbReference type="Proteomes" id="UP000001544"/>
    </source>
</evidence>
<dbReference type="AlphaFoldDB" id="D3G1A0"/>
<dbReference type="eggNOG" id="COG0553">
    <property type="taxonomic scope" value="Bacteria"/>
</dbReference>
<proteinExistence type="predicted"/>
<keyword evidence="3" id="KW-0067">ATP-binding</keyword>
<dbReference type="InterPro" id="IPR038718">
    <property type="entry name" value="SNF2-like_sf"/>
</dbReference>
<name>D3G1A0_ALKPO</name>
<dbReference type="HOGENOM" id="CLU_586163_0_0_9"/>
<dbReference type="CDD" id="cd18793">
    <property type="entry name" value="SF2_C_SNF"/>
    <property type="match status" value="1"/>
</dbReference>
<dbReference type="InterPro" id="IPR049730">
    <property type="entry name" value="SNF2/RAD54-like_C"/>
</dbReference>
<geneLocation type="plasmid" evidence="3 4">
    <name>pBpOF4-01</name>
</geneLocation>
<dbReference type="InterPro" id="IPR027417">
    <property type="entry name" value="P-loop_NTPase"/>
</dbReference>
<keyword evidence="1" id="KW-0378">Hydrolase</keyword>
<dbReference type="EMBL" id="CP001879">
    <property type="protein sequence ID" value="ADC52126.1"/>
    <property type="molecule type" value="Genomic_DNA"/>
</dbReference>
<dbReference type="SMART" id="SM00490">
    <property type="entry name" value="HELICc"/>
    <property type="match status" value="1"/>
</dbReference>
<dbReference type="PANTHER" id="PTHR10799">
    <property type="entry name" value="SNF2/RAD54 HELICASE FAMILY"/>
    <property type="match status" value="1"/>
</dbReference>
<dbReference type="GO" id="GO:0016787">
    <property type="term" value="F:hydrolase activity"/>
    <property type="evidence" value="ECO:0007669"/>
    <property type="project" value="UniProtKB-KW"/>
</dbReference>
<sequence>MEEGTLARYSKDQLPEHCPTCYEKWKMGAHHCSCGFTIVESKKKSLSHYYHRGYDAAAIDEGHLIKNGNSKRSKSVRKIKAPYKVALSGTPAENGASDLYWLIGWLYGFDSVFEDPLTRYPYQSHGKVGEDHFRVVYGGGGHVTVLDTNRIQSKVSRQEELWEMLDTILIRRKKQDAAVKNSINVPEPIHHRHHLAMSQDEKALYESKLQQFQDWYQLELLKKEEAEKRGDKYRIQTIKICSWMDVLRKVASCPWSFDEFTSTELPAKVSYLKNKTDQYMNKDQKVLIFTAHKKTAVVLAEFLSSKYPDKEAVCIHGGVKKEERFQYMERFQDPTDPLSIIVFTVRTGAESYTLTEAKGVFIFDMDFNGKKLQQCFSRAVRLGQTDVVDVYWLITLDTIEVNIHGVILSKDSGVDIAVDKEEIDFEKIAKQFEGEGAAGHPTTFDYEAFATDMLTRGTSREDIGIA</sequence>
<evidence type="ECO:0000313" key="3">
    <source>
        <dbReference type="EMBL" id="ADC52126.1"/>
    </source>
</evidence>
<dbReference type="InterPro" id="IPR001650">
    <property type="entry name" value="Helicase_C-like"/>
</dbReference>
<dbReference type="Proteomes" id="UP000001544">
    <property type="component" value="Plasmid pBpOF4-01"/>
</dbReference>
<reference evidence="3 4" key="1">
    <citation type="journal article" date="2011" name="Environ. Microbiol.">
        <title>Genome of alkaliphilic Bacillus pseudofirmus OF4 reveals adaptations that support the ability to grow in an external pH range from 7.5 to 11.4.</title>
        <authorList>
            <person name="Janto B."/>
            <person name="Ahmed A."/>
            <person name="Ito M."/>
            <person name="Liu J."/>
            <person name="Hicks D.B."/>
            <person name="Pagni S."/>
            <person name="Fackelmayer O.J."/>
            <person name="Smith T.A."/>
            <person name="Earl J."/>
            <person name="Elbourne L.D."/>
            <person name="Hassan K."/>
            <person name="Paulsen I.T."/>
            <person name="Kolsto A.B."/>
            <person name="Tourasse N.J."/>
            <person name="Ehrlich G.D."/>
            <person name="Boissy R."/>
            <person name="Ivey D.M."/>
            <person name="Li G."/>
            <person name="Xue Y."/>
            <person name="Ma Y."/>
            <person name="Hu F.Z."/>
            <person name="Krulwich T.A."/>
        </authorList>
    </citation>
    <scope>NUCLEOTIDE SEQUENCE [LARGE SCALE GENOMIC DNA]</scope>
    <source>
        <strain evidence="4">ATCC BAA-2126 / JCM 17055 / OF4</strain>
    </source>
</reference>
<dbReference type="RefSeq" id="WP_012961040.1">
    <property type="nucleotide sequence ID" value="NC_013792.1"/>
</dbReference>
<dbReference type="Gene3D" id="3.40.50.300">
    <property type="entry name" value="P-loop containing nucleotide triphosphate hydrolases"/>
    <property type="match status" value="1"/>
</dbReference>
<dbReference type="SUPFAM" id="SSF52540">
    <property type="entry name" value="P-loop containing nucleoside triphosphate hydrolases"/>
    <property type="match status" value="1"/>
</dbReference>
<dbReference type="Pfam" id="PF00176">
    <property type="entry name" value="SNF2-rel_dom"/>
    <property type="match status" value="1"/>
</dbReference>
<gene>
    <name evidence="3" type="ordered locus">BpOF4_20654</name>
</gene>
<evidence type="ECO:0000256" key="1">
    <source>
        <dbReference type="ARBA" id="ARBA00022801"/>
    </source>
</evidence>
<evidence type="ECO:0000259" key="2">
    <source>
        <dbReference type="PROSITE" id="PS51194"/>
    </source>
</evidence>
<dbReference type="PROSITE" id="PS51194">
    <property type="entry name" value="HELICASE_CTER"/>
    <property type="match status" value="1"/>
</dbReference>
<dbReference type="Pfam" id="PF00271">
    <property type="entry name" value="Helicase_C"/>
    <property type="match status" value="1"/>
</dbReference>
<dbReference type="Gene3D" id="3.40.50.10810">
    <property type="entry name" value="Tandem AAA-ATPase domain"/>
    <property type="match status" value="1"/>
</dbReference>
<keyword evidence="3" id="KW-0614">Plasmid</keyword>
<keyword evidence="3" id="KW-0547">Nucleotide-binding</keyword>
<keyword evidence="3" id="KW-0347">Helicase</keyword>
<dbReference type="InterPro" id="IPR000330">
    <property type="entry name" value="SNF2_N"/>
</dbReference>
<feature type="domain" description="Helicase C-terminal" evidence="2">
    <location>
        <begin position="275"/>
        <end position="422"/>
    </location>
</feature>
<keyword evidence="4" id="KW-1185">Reference proteome</keyword>
<protein>
    <submittedName>
        <fullName evidence="3">SNF2/RAD54 family helicase</fullName>
    </submittedName>
</protein>
<accession>D3G1A0</accession>
<dbReference type="GO" id="GO:0004386">
    <property type="term" value="F:helicase activity"/>
    <property type="evidence" value="ECO:0007669"/>
    <property type="project" value="UniProtKB-KW"/>
</dbReference>
<dbReference type="KEGG" id="bpf:BpOF4_20654"/>
<dbReference type="GO" id="GO:0005524">
    <property type="term" value="F:ATP binding"/>
    <property type="evidence" value="ECO:0007669"/>
    <property type="project" value="InterPro"/>
</dbReference>